<dbReference type="RefSeq" id="WP_116183601.1">
    <property type="nucleotide sequence ID" value="NZ_QTJX01000001.1"/>
</dbReference>
<organism evidence="2 3">
    <name type="scientific">Flagellimonas nanhaiensis</name>
    <dbReference type="NCBI Taxonomy" id="2292706"/>
    <lineage>
        <taxon>Bacteria</taxon>
        <taxon>Pseudomonadati</taxon>
        <taxon>Bacteroidota</taxon>
        <taxon>Flavobacteriia</taxon>
        <taxon>Flavobacteriales</taxon>
        <taxon>Flavobacteriaceae</taxon>
        <taxon>Flagellimonas</taxon>
    </lineage>
</organism>
<proteinExistence type="predicted"/>
<protein>
    <recommendedName>
        <fullName evidence="4">Exo-alpha-sialidase</fullName>
    </recommendedName>
</protein>
<reference evidence="2 3" key="1">
    <citation type="submission" date="2018-08" db="EMBL/GenBank/DDBJ databases">
        <title>Muricauda nanhaiensis sp. nov., isolated from seawater of the South China Sea.</title>
        <authorList>
            <person name="Dang Y."/>
        </authorList>
    </citation>
    <scope>NUCLEOTIDE SEQUENCE [LARGE SCALE GENOMIC DNA]</scope>
    <source>
        <strain evidence="2 3">SM1704</strain>
    </source>
</reference>
<dbReference type="Proteomes" id="UP000261828">
    <property type="component" value="Unassembled WGS sequence"/>
</dbReference>
<evidence type="ECO:0000313" key="2">
    <source>
        <dbReference type="EMBL" id="RDY61720.1"/>
    </source>
</evidence>
<dbReference type="InterPro" id="IPR011659">
    <property type="entry name" value="WD40"/>
</dbReference>
<accession>A0A371JVC1</accession>
<feature type="chain" id="PRO_5016893423" description="Exo-alpha-sialidase" evidence="1">
    <location>
        <begin position="20"/>
        <end position="305"/>
    </location>
</feature>
<evidence type="ECO:0000313" key="3">
    <source>
        <dbReference type="Proteomes" id="UP000261828"/>
    </source>
</evidence>
<dbReference type="Gene3D" id="2.120.10.30">
    <property type="entry name" value="TolB, C-terminal domain"/>
    <property type="match status" value="1"/>
</dbReference>
<keyword evidence="1" id="KW-0732">Signal</keyword>
<dbReference type="InterPro" id="IPR011042">
    <property type="entry name" value="6-blade_b-propeller_TolB-like"/>
</dbReference>
<feature type="signal peptide" evidence="1">
    <location>
        <begin position="1"/>
        <end position="19"/>
    </location>
</feature>
<dbReference type="OrthoDB" id="9809364at2"/>
<dbReference type="EMBL" id="QTJX01000001">
    <property type="protein sequence ID" value="RDY61720.1"/>
    <property type="molecule type" value="Genomic_DNA"/>
</dbReference>
<dbReference type="Pfam" id="PF07676">
    <property type="entry name" value="PD40"/>
    <property type="match status" value="3"/>
</dbReference>
<gene>
    <name evidence="2" type="ORF">DX873_06110</name>
</gene>
<comment type="caution">
    <text evidence="2">The sequence shown here is derived from an EMBL/GenBank/DDBJ whole genome shotgun (WGS) entry which is preliminary data.</text>
</comment>
<evidence type="ECO:0008006" key="4">
    <source>
        <dbReference type="Google" id="ProtNLM"/>
    </source>
</evidence>
<name>A0A371JVC1_9FLAO</name>
<keyword evidence="3" id="KW-1185">Reference proteome</keyword>
<evidence type="ECO:0000256" key="1">
    <source>
        <dbReference type="SAM" id="SignalP"/>
    </source>
</evidence>
<sequence length="305" mass="34180">MKQLFHILIGFLLLTGAQAQMHELGYFGQEPPGLKAELFHGGALVKHPNGEKRSFNISFSPDGKEMFFSYYKATQEKPNPTYEIKTFKLVDNECIGPKTAAFSGYHSDVDINYTPDGNYIFFASDRPQPNSKGLDIYYCLKTSNGWSEPIYAGTKINTDAGEVYPSISQKKNLFFRSSRPGGYGDDDIYRAEWVNGNFINVRNLGPNINSIYGESNSVIAPDESYILFCSSRPESNNIQQIYISFQVGDNIWTKAVSLGPEINTTAGAGAPTLSPDAKFLFFKKSKEPERGLYWISTEVFEKLRP</sequence>
<dbReference type="SUPFAM" id="SSF82171">
    <property type="entry name" value="DPP6 N-terminal domain-like"/>
    <property type="match status" value="1"/>
</dbReference>
<dbReference type="AlphaFoldDB" id="A0A371JVC1"/>